<proteinExistence type="predicted"/>
<comment type="caution">
    <text evidence="1">The sequence shown here is derived from an EMBL/GenBank/DDBJ whole genome shotgun (WGS) entry which is preliminary data.</text>
</comment>
<sequence length="475" mass="52767">MSTFNGESDIKDSSIRERIDRSPESSRSSPDTPAIGGEENKIQPVINNRITHHKTEEIETKPDTKVVENEPKSIDDAKKHELKDEPMEFEVKSERPNLTIDEFKDKSQIAEPVDEVPDGQYCSNCGTNKTPLWRRAPNGTLICNACGLYLRSNNVHRPVNLKKVPTLITNHEKLGSCSGDGRCNGTGGSAACKGCPAFNNRLSTKKRDKEEEEEEKPEVSKVDGELTIACFNCSTTITPLWRRDDSGNTICNACGLYYKLHGEHRPIKLKKSTIKRRKRNIEDKKASFQVSNSKSPQPPPTFQINSPNSKPQEQPRLPNQTNSIPNPVQGQMQGQYPQYYQPPQGYYYGLTPHHFPPYNSNGRLPNGPGPLPGPLPMPGTSPQRMLSPYQPMSNGNSPQFNQPEKIKLPGIQTLTSPSPQPLSQPTITSPPSNTNVNKDENQVSNGSNDKKDKIMAVDFTNSFKNKISIGGLLNQ</sequence>
<name>A0ACA9Y641_9ASCO</name>
<organism evidence="1 2">
    <name type="scientific">[Candida] jaroonii</name>
    <dbReference type="NCBI Taxonomy" id="467808"/>
    <lineage>
        <taxon>Eukaryota</taxon>
        <taxon>Fungi</taxon>
        <taxon>Dikarya</taxon>
        <taxon>Ascomycota</taxon>
        <taxon>Saccharomycotina</taxon>
        <taxon>Pichiomycetes</taxon>
        <taxon>Debaryomycetaceae</taxon>
        <taxon>Yamadazyma</taxon>
    </lineage>
</organism>
<evidence type="ECO:0000313" key="2">
    <source>
        <dbReference type="Proteomes" id="UP001152531"/>
    </source>
</evidence>
<reference evidence="1" key="1">
    <citation type="submission" date="2022-06" db="EMBL/GenBank/DDBJ databases">
        <authorList>
            <person name="Legras J.-L."/>
            <person name="Devillers H."/>
            <person name="Grondin C."/>
        </authorList>
    </citation>
    <scope>NUCLEOTIDE SEQUENCE</scope>
    <source>
        <strain evidence="1">CLIB 1444</strain>
    </source>
</reference>
<dbReference type="EMBL" id="CALSDN010000003">
    <property type="protein sequence ID" value="CAH6720339.1"/>
    <property type="molecule type" value="Genomic_DNA"/>
</dbReference>
<gene>
    <name evidence="1" type="ORF">CLIB1444_03S09714</name>
</gene>
<dbReference type="Proteomes" id="UP001152531">
    <property type="component" value="Unassembled WGS sequence"/>
</dbReference>
<protein>
    <submittedName>
        <fullName evidence="1">Uncharacterized protein</fullName>
    </submittedName>
</protein>
<evidence type="ECO:0000313" key="1">
    <source>
        <dbReference type="EMBL" id="CAH6720339.1"/>
    </source>
</evidence>
<keyword evidence="2" id="KW-1185">Reference proteome</keyword>
<accession>A0ACA9Y641</accession>